<evidence type="ECO:0000256" key="3">
    <source>
        <dbReference type="ARBA" id="ARBA00022741"/>
    </source>
</evidence>
<protein>
    <recommendedName>
        <fullName evidence="6">NAD/GMP synthase domain-containing protein</fullName>
    </recommendedName>
</protein>
<accession>D8M7A1</accession>
<evidence type="ECO:0000259" key="6">
    <source>
        <dbReference type="Pfam" id="PF02540"/>
    </source>
</evidence>
<dbReference type="InterPro" id="IPR014729">
    <property type="entry name" value="Rossmann-like_a/b/a_fold"/>
</dbReference>
<evidence type="ECO:0000256" key="2">
    <source>
        <dbReference type="ARBA" id="ARBA00022598"/>
    </source>
</evidence>
<dbReference type="Proteomes" id="UP000008312">
    <property type="component" value="Unassembled WGS sequence"/>
</dbReference>
<comment type="pathway">
    <text evidence="1">Cofactor biosynthesis; NAD(+) biosynthesis.</text>
</comment>
<dbReference type="UniPathway" id="UPA00253"/>
<dbReference type="SUPFAM" id="SSF52402">
    <property type="entry name" value="Adenine nucleotide alpha hydrolases-like"/>
    <property type="match status" value="1"/>
</dbReference>
<evidence type="ECO:0000313" key="8">
    <source>
        <dbReference type="Proteomes" id="UP000008312"/>
    </source>
</evidence>
<reference evidence="7" key="1">
    <citation type="submission" date="2010-02" db="EMBL/GenBank/DDBJ databases">
        <title>Sequencing and annotation of the Blastocystis hominis genome.</title>
        <authorList>
            <person name="Wincker P."/>
        </authorList>
    </citation>
    <scope>NUCLEOTIDE SEQUENCE</scope>
    <source>
        <strain evidence="7">Singapore isolate B</strain>
    </source>
</reference>
<dbReference type="NCBIfam" id="TIGR00552">
    <property type="entry name" value="nadE"/>
    <property type="match status" value="1"/>
</dbReference>
<keyword evidence="8" id="KW-1185">Reference proteome</keyword>
<evidence type="ECO:0000256" key="4">
    <source>
        <dbReference type="ARBA" id="ARBA00022840"/>
    </source>
</evidence>
<dbReference type="GO" id="GO:0005524">
    <property type="term" value="F:ATP binding"/>
    <property type="evidence" value="ECO:0007669"/>
    <property type="project" value="UniProtKB-KW"/>
</dbReference>
<dbReference type="GeneID" id="24920813"/>
<name>D8M7A1_BLAHO</name>
<organism evidence="7">
    <name type="scientific">Blastocystis hominis</name>
    <dbReference type="NCBI Taxonomy" id="12968"/>
    <lineage>
        <taxon>Eukaryota</taxon>
        <taxon>Sar</taxon>
        <taxon>Stramenopiles</taxon>
        <taxon>Bigyra</taxon>
        <taxon>Opalozoa</taxon>
        <taxon>Opalinata</taxon>
        <taxon>Blastocystidae</taxon>
        <taxon>Blastocystis</taxon>
    </lineage>
</organism>
<proteinExistence type="predicted"/>
<keyword evidence="5" id="KW-0520">NAD</keyword>
<dbReference type="AlphaFoldDB" id="D8M7A1"/>
<sequence length="258" mass="28108">MRQCGLKAAVVSVSGGIDSAVTLGLMKHAMEMEDSPIQRILGISQPIHSSAWAYNRAMECGKALGVDIIVVDQTSVFDSLKTLVDTATGIIGNDFSSGQLRSYMASSSAPRLIPSARPQSGTPCVVMGTGNRDEDGYLGYFCKAGDGVVDVQLIADLHKSEVFAVGRALGVPASILESPPSADLWEGQTDEEELGVSYDFVELFTGWFLPLGEEERRRFVEGLEEESREEWERCRAICENVHRRNSHKLNGPKNLNVL</sequence>
<dbReference type="GO" id="GO:0009435">
    <property type="term" value="P:NAD+ biosynthetic process"/>
    <property type="evidence" value="ECO:0007669"/>
    <property type="project" value="UniProtKB-UniPathway"/>
</dbReference>
<keyword evidence="4" id="KW-0067">ATP-binding</keyword>
<evidence type="ECO:0000256" key="5">
    <source>
        <dbReference type="ARBA" id="ARBA00023027"/>
    </source>
</evidence>
<dbReference type="PANTHER" id="PTHR23090">
    <property type="entry name" value="NH 3 /GLUTAMINE-DEPENDENT NAD + SYNTHETASE"/>
    <property type="match status" value="1"/>
</dbReference>
<dbReference type="GO" id="GO:0004359">
    <property type="term" value="F:glutaminase activity"/>
    <property type="evidence" value="ECO:0007669"/>
    <property type="project" value="InterPro"/>
</dbReference>
<feature type="domain" description="NAD/GMP synthase" evidence="6">
    <location>
        <begin position="2"/>
        <end position="250"/>
    </location>
</feature>
<dbReference type="EMBL" id="FN668672">
    <property type="protein sequence ID" value="CBK23940.2"/>
    <property type="molecule type" value="Genomic_DNA"/>
</dbReference>
<evidence type="ECO:0000313" key="7">
    <source>
        <dbReference type="EMBL" id="CBK23940.2"/>
    </source>
</evidence>
<dbReference type="RefSeq" id="XP_012897988.1">
    <property type="nucleotide sequence ID" value="XM_013042534.1"/>
</dbReference>
<dbReference type="Pfam" id="PF02540">
    <property type="entry name" value="NAD_synthase"/>
    <property type="match status" value="1"/>
</dbReference>
<gene>
    <name evidence="7" type="ORF">GSBLH_T00003747001</name>
</gene>
<dbReference type="OMA" id="NKDEDFY"/>
<dbReference type="CDD" id="cd00553">
    <property type="entry name" value="NAD_synthase"/>
    <property type="match status" value="1"/>
</dbReference>
<dbReference type="InterPro" id="IPR003694">
    <property type="entry name" value="NAD_synthase"/>
</dbReference>
<keyword evidence="3" id="KW-0547">Nucleotide-binding</keyword>
<dbReference type="GO" id="GO:0003952">
    <property type="term" value="F:NAD+ synthase (glutamine-hydrolyzing) activity"/>
    <property type="evidence" value="ECO:0007669"/>
    <property type="project" value="InterPro"/>
</dbReference>
<dbReference type="GO" id="GO:0005737">
    <property type="term" value="C:cytoplasm"/>
    <property type="evidence" value="ECO:0007669"/>
    <property type="project" value="InterPro"/>
</dbReference>
<dbReference type="Gene3D" id="3.40.50.620">
    <property type="entry name" value="HUPs"/>
    <property type="match status" value="1"/>
</dbReference>
<evidence type="ECO:0000256" key="1">
    <source>
        <dbReference type="ARBA" id="ARBA00004790"/>
    </source>
</evidence>
<dbReference type="InterPro" id="IPR022310">
    <property type="entry name" value="NAD/GMP_synthase"/>
</dbReference>
<keyword evidence="2" id="KW-0436">Ligase</keyword>
<dbReference type="PANTHER" id="PTHR23090:SF9">
    <property type="entry name" value="GLUTAMINE-DEPENDENT NAD(+) SYNTHETASE"/>
    <property type="match status" value="1"/>
</dbReference>
<dbReference type="OrthoDB" id="2020662at2759"/>
<dbReference type="InParanoid" id="D8M7A1"/>